<sequence length="52" mass="6114">MQTSVHKHILLLFFVFIVCVVFFSFVLHTYNVPAYSPSMVSIYKFVVHNLLH</sequence>
<evidence type="ECO:0000256" key="1">
    <source>
        <dbReference type="SAM" id="Phobius"/>
    </source>
</evidence>
<accession>A0ABN7ZYD7</accession>
<proteinExistence type="predicted"/>
<gene>
    <name evidence="2" type="ORF">BACCIP111899_03143</name>
</gene>
<comment type="caution">
    <text evidence="2">The sequence shown here is derived from an EMBL/GenBank/DDBJ whole genome shotgun (WGS) entry which is preliminary data.</text>
</comment>
<protein>
    <submittedName>
        <fullName evidence="2">Uncharacterized protein</fullName>
    </submittedName>
</protein>
<name>A0ABN7ZYD7_9BACI</name>
<keyword evidence="1" id="KW-1133">Transmembrane helix</keyword>
<evidence type="ECO:0000313" key="3">
    <source>
        <dbReference type="Proteomes" id="UP000789423"/>
    </source>
</evidence>
<feature type="transmembrane region" description="Helical" evidence="1">
    <location>
        <begin position="9"/>
        <end position="30"/>
    </location>
</feature>
<dbReference type="EMBL" id="CAKJTI010000019">
    <property type="protein sequence ID" value="CAG9613916.1"/>
    <property type="molecule type" value="Genomic_DNA"/>
</dbReference>
<dbReference type="Proteomes" id="UP000789423">
    <property type="component" value="Unassembled WGS sequence"/>
</dbReference>
<keyword evidence="1" id="KW-0812">Transmembrane</keyword>
<reference evidence="2 3" key="1">
    <citation type="submission" date="2021-10" db="EMBL/GenBank/DDBJ databases">
        <authorList>
            <person name="Criscuolo A."/>
        </authorList>
    </citation>
    <scope>NUCLEOTIDE SEQUENCE [LARGE SCALE GENOMIC DNA]</scope>
    <source>
        <strain evidence="3">CIP 111899</strain>
    </source>
</reference>
<evidence type="ECO:0000313" key="2">
    <source>
        <dbReference type="EMBL" id="CAG9613916.1"/>
    </source>
</evidence>
<organism evidence="2 3">
    <name type="scientific">Bacillus rhizoplanae</name>
    <dbReference type="NCBI Taxonomy" id="2880966"/>
    <lineage>
        <taxon>Bacteria</taxon>
        <taxon>Bacillati</taxon>
        <taxon>Bacillota</taxon>
        <taxon>Bacilli</taxon>
        <taxon>Bacillales</taxon>
        <taxon>Bacillaceae</taxon>
        <taxon>Bacillus</taxon>
    </lineage>
</organism>
<keyword evidence="3" id="KW-1185">Reference proteome</keyword>
<keyword evidence="1" id="KW-0472">Membrane</keyword>
<dbReference type="RefSeq" id="WP_230575942.1">
    <property type="nucleotide sequence ID" value="NZ_CAKJTI010000019.1"/>
</dbReference>